<organism evidence="1 2">
    <name type="scientific">Endozoicomonas montiporae</name>
    <dbReference type="NCBI Taxonomy" id="1027273"/>
    <lineage>
        <taxon>Bacteria</taxon>
        <taxon>Pseudomonadati</taxon>
        <taxon>Pseudomonadota</taxon>
        <taxon>Gammaproteobacteria</taxon>
        <taxon>Oceanospirillales</taxon>
        <taxon>Endozoicomonadaceae</taxon>
        <taxon>Endozoicomonas</taxon>
    </lineage>
</organism>
<dbReference type="EMBL" id="JOKG01000003">
    <property type="protein sequence ID" value="KEQ13232.1"/>
    <property type="molecule type" value="Genomic_DNA"/>
</dbReference>
<gene>
    <name evidence="1" type="ORF">GZ77_12360</name>
</gene>
<dbReference type="AlphaFoldDB" id="A0A081N459"/>
<dbReference type="RefSeq" id="WP_034875843.1">
    <property type="nucleotide sequence ID" value="NZ_JOKG01000003.1"/>
</dbReference>
<reference evidence="1 2" key="1">
    <citation type="submission" date="2014-06" db="EMBL/GenBank/DDBJ databases">
        <title>Whole Genome Sequences of Three Symbiotic Endozoicomonas Bacteria.</title>
        <authorList>
            <person name="Neave M.J."/>
            <person name="Apprill A."/>
            <person name="Voolstra C.R."/>
        </authorList>
    </citation>
    <scope>NUCLEOTIDE SEQUENCE [LARGE SCALE GENOMIC DNA]</scope>
    <source>
        <strain evidence="1 2">LMG 24815</strain>
    </source>
</reference>
<name>A0A081N459_9GAMM</name>
<accession>A0A081N459</accession>
<protein>
    <recommendedName>
        <fullName evidence="3">Aminoglycoside phosphotransferase domain-containing protein</fullName>
    </recommendedName>
</protein>
<sequence>MIHLARHLARIVAIFISLLLPIKLFAENRTSSWVYSSIQDNFPETDKCPDEFFMSQIVDVFGAQLIEAYGVYKTKDYFIKVVKTPESGHTLFNLFNFQKSELADSGVLEELKNIGTKVLFPIQDREILNYDSSLELLIFPFIRGKTLEAIAYDAFNSGDVSLERAKKAYYRYGQSVAAMHMLCTNEVETKLYCLFHNFSDRNLRNHMYDYWSDRFYFIDTLSPGMSLEHFTGLMNAEKSLKWIVAGLTIELQSIAEDVEEFQPSILELIHSFRKGYLSQPVPKALGTMLDEYLNSF</sequence>
<evidence type="ECO:0008006" key="3">
    <source>
        <dbReference type="Google" id="ProtNLM"/>
    </source>
</evidence>
<proteinExistence type="predicted"/>
<evidence type="ECO:0000313" key="1">
    <source>
        <dbReference type="EMBL" id="KEQ13232.1"/>
    </source>
</evidence>
<keyword evidence="2" id="KW-1185">Reference proteome</keyword>
<evidence type="ECO:0000313" key="2">
    <source>
        <dbReference type="Proteomes" id="UP000028006"/>
    </source>
</evidence>
<dbReference type="Proteomes" id="UP000028006">
    <property type="component" value="Unassembled WGS sequence"/>
</dbReference>
<comment type="caution">
    <text evidence="1">The sequence shown here is derived from an EMBL/GenBank/DDBJ whole genome shotgun (WGS) entry which is preliminary data.</text>
</comment>